<reference evidence="5 6" key="1">
    <citation type="submission" date="2015-08" db="EMBL/GenBank/DDBJ databases">
        <title>Genomes of Isolates from Cabo Rojo, PR.</title>
        <authorList>
            <person name="Sanchez-Nieves R.L."/>
            <person name="Montalvo-Rodriguez R."/>
        </authorList>
    </citation>
    <scope>NUCLEOTIDE SEQUENCE [LARGE SCALE GENOMIC DNA]</scope>
    <source>
        <strain evidence="5 6">5</strain>
    </source>
</reference>
<name>A0A0M9APC4_9EURY</name>
<keyword evidence="6" id="KW-1185">Reference proteome</keyword>
<evidence type="ECO:0000256" key="2">
    <source>
        <dbReference type="ARBA" id="ARBA00023163"/>
    </source>
</evidence>
<keyword evidence="1" id="KW-0805">Transcription regulation</keyword>
<dbReference type="Pfam" id="PF24279">
    <property type="entry name" value="HVO_2525_N"/>
    <property type="match status" value="1"/>
</dbReference>
<dbReference type="OrthoDB" id="194721at2157"/>
<evidence type="ECO:0000259" key="4">
    <source>
        <dbReference type="Pfam" id="PF24279"/>
    </source>
</evidence>
<gene>
    <name evidence="5" type="ORF">AMR74_13920</name>
</gene>
<dbReference type="AlphaFoldDB" id="A0A0M9APC4"/>
<comment type="caution">
    <text evidence="5">The sequence shown here is derived from an EMBL/GenBank/DDBJ whole genome shotgun (WGS) entry which is preliminary data.</text>
</comment>
<dbReference type="InterPro" id="IPR007050">
    <property type="entry name" value="HTH_bacterioopsin"/>
</dbReference>
<dbReference type="PATRIC" id="fig|1705389.3.peg.1945"/>
<organism evidence="5 6">
    <name type="scientific">Halorubrum tropicale</name>
    <dbReference type="NCBI Taxonomy" id="1765655"/>
    <lineage>
        <taxon>Archaea</taxon>
        <taxon>Methanobacteriati</taxon>
        <taxon>Methanobacteriota</taxon>
        <taxon>Stenosarchaea group</taxon>
        <taxon>Halobacteria</taxon>
        <taxon>Halobacteriales</taxon>
        <taxon>Haloferacaceae</taxon>
        <taxon>Halorubrum</taxon>
    </lineage>
</organism>
<sequence>MLDVTMDMEQFDCPFIDTSADHDVSFSAMHWQLDTAAEQLETRLLVESPDRYELGEGLSALRDHENMAEYRLFSKEDGTAIIRTVIEETNAMSTITDHGGYITGPFLIEDGSEQWQVGFDDEATTEAALHDLEKGNEFVVEDRTDLSMEALFDTMRNANAASTMLEACRDLTDVERETIESAADAGYFESPREATLSTLADEFDVSTAAVSKNMRRGEKKLLRSVVAALDRLE</sequence>
<protein>
    <submittedName>
        <fullName evidence="5">DNA-binding protein</fullName>
    </submittedName>
</protein>
<dbReference type="STRING" id="1765655.AMR74_13920"/>
<accession>A0A0M9APC4</accession>
<dbReference type="PANTHER" id="PTHR34236">
    <property type="entry name" value="DIMETHYL SULFOXIDE REDUCTASE TRANSCRIPTIONAL ACTIVATOR"/>
    <property type="match status" value="1"/>
</dbReference>
<feature type="domain" description="HVO-2525 N-terminal" evidence="4">
    <location>
        <begin position="3"/>
        <end position="138"/>
    </location>
</feature>
<dbReference type="Proteomes" id="UP000037747">
    <property type="component" value="Unassembled WGS sequence"/>
</dbReference>
<keyword evidence="2" id="KW-0804">Transcription</keyword>
<evidence type="ECO:0000313" key="6">
    <source>
        <dbReference type="Proteomes" id="UP000037747"/>
    </source>
</evidence>
<dbReference type="InterPro" id="IPR056486">
    <property type="entry name" value="HVO_2525_N"/>
</dbReference>
<keyword evidence="5" id="KW-0238">DNA-binding</keyword>
<dbReference type="RefSeq" id="WP_053772656.1">
    <property type="nucleotide sequence ID" value="NZ_LIST01000006.1"/>
</dbReference>
<dbReference type="GO" id="GO:0003677">
    <property type="term" value="F:DNA binding"/>
    <property type="evidence" value="ECO:0007669"/>
    <property type="project" value="UniProtKB-KW"/>
</dbReference>
<feature type="domain" description="HTH bat-type" evidence="3">
    <location>
        <begin position="171"/>
        <end position="222"/>
    </location>
</feature>
<dbReference type="EMBL" id="LIST01000006">
    <property type="protein sequence ID" value="KOX95598.1"/>
    <property type="molecule type" value="Genomic_DNA"/>
</dbReference>
<evidence type="ECO:0000256" key="1">
    <source>
        <dbReference type="ARBA" id="ARBA00023015"/>
    </source>
</evidence>
<proteinExistence type="predicted"/>
<dbReference type="Pfam" id="PF04967">
    <property type="entry name" value="HTH_10"/>
    <property type="match status" value="1"/>
</dbReference>
<dbReference type="PANTHER" id="PTHR34236:SF1">
    <property type="entry name" value="DIMETHYL SULFOXIDE REDUCTASE TRANSCRIPTIONAL ACTIVATOR"/>
    <property type="match status" value="1"/>
</dbReference>
<evidence type="ECO:0000259" key="3">
    <source>
        <dbReference type="Pfam" id="PF04967"/>
    </source>
</evidence>
<evidence type="ECO:0000313" key="5">
    <source>
        <dbReference type="EMBL" id="KOX95598.1"/>
    </source>
</evidence>